<proteinExistence type="predicted"/>
<accession>A0ACC1XX29</accession>
<evidence type="ECO:0000313" key="2">
    <source>
        <dbReference type="Proteomes" id="UP001164539"/>
    </source>
</evidence>
<keyword evidence="2" id="KW-1185">Reference proteome</keyword>
<dbReference type="EMBL" id="CM051400">
    <property type="protein sequence ID" value="KAJ4715741.1"/>
    <property type="molecule type" value="Genomic_DNA"/>
</dbReference>
<sequence length="576" mass="66451">MDQKLYSDSAHNISSTGHHDASVLAAAAIRIQNKFRTWKGRKDFLIIRQQIVKIQVHVKGYQVRKNYKEIVWYLGTLEKFILRWRKTGSSLHGFKSEALTRDGSSTLDTSSNEDDFYLLQDGRKQNEEMLQKAPSIMKSMVQDLEARAPHHGLLNTVNKIQGTKFWKEILEDCDPGVGSQHFHPPFPSIQPDTLGNFPKQVHETLGRLSTNSFFEWQEFGTHLPIQRELEGKASTQFADVASESIMDYTNEFSKYKIFKSKEELIECTHEIGRKNGFVIVIKRSDSGNGGQRARITFCCERGGQYRNRSKDKEDKKENTNTKKCACPFELKAYKLSVDDNWELKVKWGVHNHPITKPREGRSYMGSLTKKERLLVEEEFKRKKCTVDILKSLENTNFNNVSTRKHIYNARQRYKVKEMAESSNNTVNSKSFNNFFPVGLRRYIDHCKDVEADGNCGFRAIADLVGFGEKEWLRVKKDLLTELNSKLEDYRLLYGNDERIKELIDALSNFKSRPSFDGWMTMPDMGHLIASAYNVVLIHFSMQQCLTFLPLRSVPVPTDSRKEIAIGFVNNNHFVEV</sequence>
<protein>
    <submittedName>
        <fullName evidence="1">Calmodulin-binding transcription activator 2</fullName>
    </submittedName>
</protein>
<evidence type="ECO:0000313" key="1">
    <source>
        <dbReference type="EMBL" id="KAJ4715741.1"/>
    </source>
</evidence>
<name>A0ACC1XX29_MELAZ</name>
<dbReference type="Proteomes" id="UP001164539">
    <property type="component" value="Chromosome 7"/>
</dbReference>
<reference evidence="1 2" key="1">
    <citation type="journal article" date="2023" name="Science">
        <title>Complex scaffold remodeling in plant triterpene biosynthesis.</title>
        <authorList>
            <person name="De La Pena R."/>
            <person name="Hodgson H."/>
            <person name="Liu J.C."/>
            <person name="Stephenson M.J."/>
            <person name="Martin A.C."/>
            <person name="Owen C."/>
            <person name="Harkess A."/>
            <person name="Leebens-Mack J."/>
            <person name="Jimenez L.E."/>
            <person name="Osbourn A."/>
            <person name="Sattely E.S."/>
        </authorList>
    </citation>
    <scope>NUCLEOTIDE SEQUENCE [LARGE SCALE GENOMIC DNA]</scope>
    <source>
        <strain evidence="2">cv. JPN11</strain>
        <tissue evidence="1">Leaf</tissue>
    </source>
</reference>
<organism evidence="1 2">
    <name type="scientific">Melia azedarach</name>
    <name type="common">Chinaberry tree</name>
    <dbReference type="NCBI Taxonomy" id="155640"/>
    <lineage>
        <taxon>Eukaryota</taxon>
        <taxon>Viridiplantae</taxon>
        <taxon>Streptophyta</taxon>
        <taxon>Embryophyta</taxon>
        <taxon>Tracheophyta</taxon>
        <taxon>Spermatophyta</taxon>
        <taxon>Magnoliopsida</taxon>
        <taxon>eudicotyledons</taxon>
        <taxon>Gunneridae</taxon>
        <taxon>Pentapetalae</taxon>
        <taxon>rosids</taxon>
        <taxon>malvids</taxon>
        <taxon>Sapindales</taxon>
        <taxon>Meliaceae</taxon>
        <taxon>Melia</taxon>
    </lineage>
</organism>
<gene>
    <name evidence="1" type="ORF">OWV82_014064</name>
</gene>
<comment type="caution">
    <text evidence="1">The sequence shown here is derived from an EMBL/GenBank/DDBJ whole genome shotgun (WGS) entry which is preliminary data.</text>
</comment>